<dbReference type="Proteomes" id="UP000623608">
    <property type="component" value="Unassembled WGS sequence"/>
</dbReference>
<accession>A0A919TQ13</accession>
<dbReference type="Gene3D" id="2.120.10.30">
    <property type="entry name" value="TolB, C-terminal domain"/>
    <property type="match status" value="1"/>
</dbReference>
<feature type="domain" description="Glucose/Sorbosone dehydrogenase" evidence="2">
    <location>
        <begin position="113"/>
        <end position="400"/>
    </location>
</feature>
<comment type="caution">
    <text evidence="3">The sequence shown here is derived from an EMBL/GenBank/DDBJ whole genome shotgun (WGS) entry which is preliminary data.</text>
</comment>
<dbReference type="InterPro" id="IPR011041">
    <property type="entry name" value="Quinoprot_gluc/sorb_DH_b-prop"/>
</dbReference>
<reference evidence="3" key="1">
    <citation type="submission" date="2021-01" db="EMBL/GenBank/DDBJ databases">
        <title>Whole genome shotgun sequence of Actinoplanes tereljensis NBRC 105297.</title>
        <authorList>
            <person name="Komaki H."/>
            <person name="Tamura T."/>
        </authorList>
    </citation>
    <scope>NUCLEOTIDE SEQUENCE</scope>
    <source>
        <strain evidence="3">NBRC 105297</strain>
    </source>
</reference>
<dbReference type="PANTHER" id="PTHR19328">
    <property type="entry name" value="HEDGEHOG-INTERACTING PROTEIN"/>
    <property type="match status" value="1"/>
</dbReference>
<dbReference type="Pfam" id="PF07995">
    <property type="entry name" value="GSDH"/>
    <property type="match status" value="1"/>
</dbReference>
<evidence type="ECO:0000256" key="1">
    <source>
        <dbReference type="SAM" id="MobiDB-lite"/>
    </source>
</evidence>
<proteinExistence type="predicted"/>
<feature type="region of interest" description="Disordered" evidence="1">
    <location>
        <begin position="394"/>
        <end position="414"/>
    </location>
</feature>
<protein>
    <submittedName>
        <fullName evidence="3">Oxidoreductase</fullName>
    </submittedName>
</protein>
<name>A0A919TQ13_9ACTN</name>
<organism evidence="3 4">
    <name type="scientific">Paractinoplanes tereljensis</name>
    <dbReference type="NCBI Taxonomy" id="571912"/>
    <lineage>
        <taxon>Bacteria</taxon>
        <taxon>Bacillati</taxon>
        <taxon>Actinomycetota</taxon>
        <taxon>Actinomycetes</taxon>
        <taxon>Micromonosporales</taxon>
        <taxon>Micromonosporaceae</taxon>
        <taxon>Paractinoplanes</taxon>
    </lineage>
</organism>
<feature type="compositionally biased region" description="Low complexity" evidence="1">
    <location>
        <begin position="83"/>
        <end position="97"/>
    </location>
</feature>
<feature type="region of interest" description="Disordered" evidence="1">
    <location>
        <begin position="70"/>
        <end position="102"/>
    </location>
</feature>
<feature type="compositionally biased region" description="Basic and acidic residues" evidence="1">
    <location>
        <begin position="397"/>
        <end position="414"/>
    </location>
</feature>
<dbReference type="SUPFAM" id="SSF50952">
    <property type="entry name" value="Soluble quinoprotein glucose dehydrogenase"/>
    <property type="match status" value="1"/>
</dbReference>
<dbReference type="InterPro" id="IPR012938">
    <property type="entry name" value="Glc/Sorbosone_DH"/>
</dbReference>
<dbReference type="AlphaFoldDB" id="A0A919TQ13"/>
<evidence type="ECO:0000313" key="3">
    <source>
        <dbReference type="EMBL" id="GIF17674.1"/>
    </source>
</evidence>
<gene>
    <name evidence="3" type="ORF">Ate02nite_04040</name>
</gene>
<sequence>MIAARKGRAKARTGCLSALRGCPTARPHLETDLERGAGKRVKFAGAWHRWAMRTRLLLATAGVAALAACSSGEPTSSTPRAEATVPSAPAITSASPAGKPDLSKPQTLVTGLAVPWGLAFLPDGSALVSERDKGDILHIPVGGGDPAKVYQVPGVESGGEGGLLGLAVDPDYAENKLVYAFFTAADDNRIVKFTLDDKTPQVIFKGITKGGRHNGGRIAFGPDGFLYAGVGDAGDEPQSQDPKDVNGKILRLTTDGKAAPGNPTAGSPVWSMGHRNVQGLAWGPDKTMYGIEFGQDTWDEVNIIEPGKNYGWPTVEGKANDSRFVDPIAQWHTDDASPSGAAVAGNTLYVAGLKGERLWTVPLGGGEPKAELTGEYGRLRTVAVAPDGALWLTTSNRDGRGDPKDGDDRILRFS</sequence>
<evidence type="ECO:0000259" key="2">
    <source>
        <dbReference type="Pfam" id="PF07995"/>
    </source>
</evidence>
<dbReference type="PANTHER" id="PTHR19328:SF13">
    <property type="entry name" value="HIPL1 PROTEIN"/>
    <property type="match status" value="1"/>
</dbReference>
<dbReference type="EMBL" id="BOMY01000002">
    <property type="protein sequence ID" value="GIF17674.1"/>
    <property type="molecule type" value="Genomic_DNA"/>
</dbReference>
<evidence type="ECO:0000313" key="4">
    <source>
        <dbReference type="Proteomes" id="UP000623608"/>
    </source>
</evidence>
<keyword evidence="4" id="KW-1185">Reference proteome</keyword>
<dbReference type="InterPro" id="IPR011042">
    <property type="entry name" value="6-blade_b-propeller_TolB-like"/>
</dbReference>